<evidence type="ECO:0000256" key="1">
    <source>
        <dbReference type="SAM" id="Phobius"/>
    </source>
</evidence>
<gene>
    <name evidence="2" type="ORF">CEXT_588341</name>
</gene>
<keyword evidence="1" id="KW-1133">Transmembrane helix</keyword>
<protein>
    <recommendedName>
        <fullName evidence="4">Transmembrane protein</fullName>
    </recommendedName>
</protein>
<dbReference type="EMBL" id="BPLR01003592">
    <property type="protein sequence ID" value="GIX86447.1"/>
    <property type="molecule type" value="Genomic_DNA"/>
</dbReference>
<evidence type="ECO:0008006" key="4">
    <source>
        <dbReference type="Google" id="ProtNLM"/>
    </source>
</evidence>
<evidence type="ECO:0000313" key="3">
    <source>
        <dbReference type="Proteomes" id="UP001054945"/>
    </source>
</evidence>
<feature type="transmembrane region" description="Helical" evidence="1">
    <location>
        <begin position="49"/>
        <end position="69"/>
    </location>
</feature>
<reference evidence="2 3" key="1">
    <citation type="submission" date="2021-06" db="EMBL/GenBank/DDBJ databases">
        <title>Caerostris extrusa draft genome.</title>
        <authorList>
            <person name="Kono N."/>
            <person name="Arakawa K."/>
        </authorList>
    </citation>
    <scope>NUCLEOTIDE SEQUENCE [LARGE SCALE GENOMIC DNA]</scope>
</reference>
<keyword evidence="1" id="KW-0812">Transmembrane</keyword>
<dbReference type="Proteomes" id="UP001054945">
    <property type="component" value="Unassembled WGS sequence"/>
</dbReference>
<keyword evidence="3" id="KW-1185">Reference proteome</keyword>
<sequence length="121" mass="14033">MGNSKCFPTPRKGNNSFHFCLVIIERSQPGLVLSQYVIKSAREKKMISLFVYLIFPRLLFFIASLELSIHEHTSRFQVTQDAPTPTTFPTQDNNPHTPYYYKLERTSSITFERNAPLCLIF</sequence>
<proteinExistence type="predicted"/>
<keyword evidence="1" id="KW-0472">Membrane</keyword>
<accession>A0AAV4NNQ2</accession>
<comment type="caution">
    <text evidence="2">The sequence shown here is derived from an EMBL/GenBank/DDBJ whole genome shotgun (WGS) entry which is preliminary data.</text>
</comment>
<name>A0AAV4NNQ2_CAEEX</name>
<dbReference type="AlphaFoldDB" id="A0AAV4NNQ2"/>
<evidence type="ECO:0000313" key="2">
    <source>
        <dbReference type="EMBL" id="GIX86447.1"/>
    </source>
</evidence>
<organism evidence="2 3">
    <name type="scientific">Caerostris extrusa</name>
    <name type="common">Bark spider</name>
    <name type="synonym">Caerostris bankana</name>
    <dbReference type="NCBI Taxonomy" id="172846"/>
    <lineage>
        <taxon>Eukaryota</taxon>
        <taxon>Metazoa</taxon>
        <taxon>Ecdysozoa</taxon>
        <taxon>Arthropoda</taxon>
        <taxon>Chelicerata</taxon>
        <taxon>Arachnida</taxon>
        <taxon>Araneae</taxon>
        <taxon>Araneomorphae</taxon>
        <taxon>Entelegynae</taxon>
        <taxon>Araneoidea</taxon>
        <taxon>Araneidae</taxon>
        <taxon>Caerostris</taxon>
    </lineage>
</organism>